<evidence type="ECO:0000256" key="7">
    <source>
        <dbReference type="SAM" id="MobiDB-lite"/>
    </source>
</evidence>
<dbReference type="SUPFAM" id="SSF81296">
    <property type="entry name" value="E set domains"/>
    <property type="match status" value="1"/>
</dbReference>
<feature type="region of interest" description="Disordered" evidence="7">
    <location>
        <begin position="494"/>
        <end position="519"/>
    </location>
</feature>
<feature type="domain" description="Beta-trefoil DNA-binding" evidence="9">
    <location>
        <begin position="1273"/>
        <end position="1422"/>
    </location>
</feature>
<dbReference type="SMART" id="SM01268">
    <property type="entry name" value="BTD"/>
    <property type="match status" value="1"/>
</dbReference>
<evidence type="ECO:0000256" key="3">
    <source>
        <dbReference type="ARBA" id="ARBA00023015"/>
    </source>
</evidence>
<dbReference type="Gene3D" id="2.60.40.1450">
    <property type="entry name" value="LAG1, DNA binding domain"/>
    <property type="match status" value="1"/>
</dbReference>
<dbReference type="Pfam" id="PF20144">
    <property type="entry name" value="TIG_SUH"/>
    <property type="match status" value="1"/>
</dbReference>
<feature type="region of interest" description="Disordered" evidence="7">
    <location>
        <begin position="619"/>
        <end position="652"/>
    </location>
</feature>
<comment type="subcellular location">
    <subcellularLocation>
        <location evidence="1">Nucleus</location>
    </subcellularLocation>
</comment>
<dbReference type="InterPro" id="IPR036358">
    <property type="entry name" value="BTD_sf"/>
</dbReference>
<comment type="similarity">
    <text evidence="2">Belongs to the Su(H) family.</text>
</comment>
<dbReference type="InterPro" id="IPR037095">
    <property type="entry name" value="RBP-J/Cbf11_DNA-bd_sf"/>
</dbReference>
<feature type="compositionally biased region" description="Polar residues" evidence="7">
    <location>
        <begin position="1730"/>
        <end position="1749"/>
    </location>
</feature>
<evidence type="ECO:0000256" key="1">
    <source>
        <dbReference type="ARBA" id="ARBA00004123"/>
    </source>
</evidence>
<feature type="compositionally biased region" description="Basic and acidic residues" evidence="7">
    <location>
        <begin position="951"/>
        <end position="962"/>
    </location>
</feature>
<feature type="compositionally biased region" description="Low complexity" evidence="7">
    <location>
        <begin position="1161"/>
        <end position="1182"/>
    </location>
</feature>
<dbReference type="PANTHER" id="PTHR10665">
    <property type="entry name" value="RECOMBINING BINDING PROTEIN SUPPRESSOR OF HAIRLESS"/>
    <property type="match status" value="1"/>
</dbReference>
<dbReference type="InterPro" id="IPR008967">
    <property type="entry name" value="p53-like_TF_DNA-bd_sf"/>
</dbReference>
<keyword evidence="4" id="KW-0238">DNA-binding</keyword>
<dbReference type="FunFam" id="2.80.10.50:FF:000003">
    <property type="entry name" value="recombining binding protein suppressor of hairless"/>
    <property type="match status" value="1"/>
</dbReference>
<keyword evidence="6" id="KW-0539">Nucleus</keyword>
<feature type="domain" description="RBP-J/Cbf11/Cbf12 DNA binding" evidence="8">
    <location>
        <begin position="1074"/>
        <end position="1272"/>
    </location>
</feature>
<evidence type="ECO:0000313" key="10">
    <source>
        <dbReference type="Proteomes" id="UP000050795"/>
    </source>
</evidence>
<feature type="region of interest" description="Disordered" evidence="7">
    <location>
        <begin position="195"/>
        <end position="235"/>
    </location>
</feature>
<feature type="region of interest" description="Disordered" evidence="7">
    <location>
        <begin position="951"/>
        <end position="981"/>
    </location>
</feature>
<evidence type="ECO:0000256" key="5">
    <source>
        <dbReference type="ARBA" id="ARBA00023163"/>
    </source>
</evidence>
<accession>A0AA85K733</accession>
<dbReference type="InterPro" id="IPR013783">
    <property type="entry name" value="Ig-like_fold"/>
</dbReference>
<feature type="region of interest" description="Disordered" evidence="7">
    <location>
        <begin position="1"/>
        <end position="35"/>
    </location>
</feature>
<feature type="compositionally biased region" description="Polar residues" evidence="7">
    <location>
        <begin position="195"/>
        <end position="206"/>
    </location>
</feature>
<reference evidence="11" key="2">
    <citation type="submission" date="2023-11" db="UniProtKB">
        <authorList>
            <consortium name="WormBaseParasite"/>
        </authorList>
    </citation>
    <scope>IDENTIFICATION</scope>
</reference>
<keyword evidence="5" id="KW-0804">Transcription</keyword>
<dbReference type="WBParaSite" id="TREG1_82090.1">
    <property type="protein sequence ID" value="TREG1_82090.1"/>
    <property type="gene ID" value="TREG1_82090"/>
</dbReference>
<keyword evidence="10" id="KW-1185">Reference proteome</keyword>
<sequence>MMVDLTSECRNKHMNHHTDTNPSGNTHIGTNISDDLSSHPTLLSLSSQHQVPRQELHGSYSTKNLQNHPYPLTSVFHNPLKNQIRDYAKSEALKQISCTSKIKNNNNKPTKLFQNSVDKCPLDILNHHQHHPQTISFCSNFSKSQLNNQRKRIYAFGTIKSKTSLQQHSSKRMKRSNGGSHVDLRLKLFKNQLSDPNSSKFTVPNNKKNHPIKIQAPTKQIDSRHSNQKGTKPGDSLQLKMKAEEKVNTSIFLEIDTSFHVNNSIGYKKTTDNGDIRSSHHLTMESLEEINHRHDLKNILKKTYDDGQASSSSSAKQTPMMSSDDYNRLFYKYSNNNHCLIQEHIKRKLQKLSTSPIGDTSQFSCYSSEVNNDKPLDLRNPLQLPCNILSSRNNTSDENVDTRNSLLKNTNLNEFWSSLFIWMNRKRNEQRENIQVPQPSLTSSILSTDQMNFMTPNNNNNTNTPYSNYHQIPNPQTDFSHLFYSHMSYPPSVIPPPGSAPPSSSSVSDPASPVFPSPPSTANSGNIFIPSGYSVNPHHPHHHHPTASVVYPVAAAAAAMAVATAVAAASFQPVSSSSSSCDQLYSTISSSNNGGGGNTSVNQPIGGDFTSQCTRNILQHNNNNNNIDLNQGESVSPSSSYTNSNLPGSHLSVSGYPDIITRAYPLTTSSTHIMDQCQTSSYDSDDKHGNQSISERILDHHLSKMINKVEAEEEEEVEVEVEHQQQQQHRQHHHNQPQHQQMLLHQNNKKKYLDSIEFLNPRILPPSESLVVGRLSLDNHQFAQRFSSVSAASLLDSYAVHPNLHHTDNREMNEHINSKQHQHHHQHQELSNDEFMQFHKTFQLGRSYESSNNNNSNNNGNNNPLIMTSSKLFHHDENLISNVSNHLLLENNHCQSAVVKNATSVTTNTDDCINNNNNASNNNKLYSESLKSLSMPIFNNTYYRQLNSMNTDREKSTDRSHSDTTNTPVNNNSSSGSSNMLFKTEDNLSDFPCNSATTTTPTTLLSNRLKENDSSNITIMSGSSGSGSESRSIGGGVGAVGGIIPSVNTVNCESLSVLTRDMMRAYLTDRRDQVLIILHAKVAQKSYGTEKRFFCPPPSIYLRGEGWGLPVGGGGGVGGQTSRNETKLGHNHEHIMSQTDLMSYSTRNNNSGRTYPLENNTSTSPTTITPIPGPSTSSTSSSYSRENSQLLAFMGIGGSTTPMEMVQMNLDDGRDYSNAKTLFISDSDKRKYFMLTLKMFYKNGKDLGQFHSRRIKVISKPSKKKQSLKNTDLCIASGTKIALFNRLRSQTVSTRYLHVEDASFHASSSRWGAFTINLLADDQDEAEQFTVQDGYIHYGHTVKLVCSETGMALPRLIVRKVDKTTVLLDADDPVSQLHKCAFYLKDTDRMYLCLSQDKIVQLPSTPCDENPLREKINDAAAWTIISTDKAEYRWFEPAHLPNTYKTIDGQIKSITPPPSSSSIIPITPVPVVRDMRVNGGGDVAMLELIGENFSPRHQVWFGDVPAQTFYRCEELLLCFVPDISEFHRDWTFIQKTLEVPISLVRQDGVIYASGLTFTYHPESGPRQHCQPALDIIRAASLAAAAAVAASSNSLPTPTKSSLLLPEQCCSSSSRSGLSTSIDCNTDNTTNNTNNSSNIVNNNSNISHLQHIDGYNFPQIHKDSMCLDNSFLVSVTTASSCSTSSSSCSSSSSSSSSSTSQMINRLMNSNPNRTIGYYDEISSNHRRSQPFHPQQHYSILQDPQSQQHTTGIGGDSQEHHILRNSNLMNATPNTPTTNTNNTSLGNNTTTDCPFYIQVNTS</sequence>
<dbReference type="SMART" id="SM01267">
    <property type="entry name" value="LAG1_DNAbind"/>
    <property type="match status" value="1"/>
</dbReference>
<feature type="compositionally biased region" description="Polar residues" evidence="7">
    <location>
        <begin position="20"/>
        <end position="32"/>
    </location>
</feature>
<dbReference type="GO" id="GO:0005634">
    <property type="term" value="C:nucleus"/>
    <property type="evidence" value="ECO:0007669"/>
    <property type="project" value="UniProtKB-SubCell"/>
</dbReference>
<feature type="region of interest" description="Disordered" evidence="7">
    <location>
        <begin position="1723"/>
        <end position="1789"/>
    </location>
</feature>
<evidence type="ECO:0000256" key="4">
    <source>
        <dbReference type="ARBA" id="ARBA00023125"/>
    </source>
</evidence>
<feature type="compositionally biased region" description="Polar residues" evidence="7">
    <location>
        <begin position="1144"/>
        <end position="1160"/>
    </location>
</feature>
<dbReference type="Gene3D" id="2.60.40.10">
    <property type="entry name" value="Immunoglobulins"/>
    <property type="match status" value="1"/>
</dbReference>
<dbReference type="SUPFAM" id="SSF49417">
    <property type="entry name" value="p53-like transcription factors"/>
    <property type="match status" value="2"/>
</dbReference>
<dbReference type="Gene3D" id="2.80.10.50">
    <property type="match status" value="1"/>
</dbReference>
<evidence type="ECO:0000259" key="9">
    <source>
        <dbReference type="SMART" id="SM01268"/>
    </source>
</evidence>
<feature type="compositionally biased region" description="Low complexity" evidence="7">
    <location>
        <begin position="963"/>
        <end position="979"/>
    </location>
</feature>
<dbReference type="SUPFAM" id="SSF110217">
    <property type="entry name" value="DNA-binding protein LAG-1 (CSL)"/>
    <property type="match status" value="1"/>
</dbReference>
<feature type="region of interest" description="Disordered" evidence="7">
    <location>
        <begin position="1680"/>
        <end position="1701"/>
    </location>
</feature>
<feature type="compositionally biased region" description="Low complexity" evidence="7">
    <location>
        <begin position="1680"/>
        <end position="1699"/>
    </location>
</feature>
<dbReference type="Pfam" id="PF09271">
    <property type="entry name" value="LAG1-DNAbind"/>
    <property type="match status" value="1"/>
</dbReference>
<proteinExistence type="inferred from homology"/>
<feature type="compositionally biased region" description="Low complexity" evidence="7">
    <location>
        <begin position="501"/>
        <end position="512"/>
    </location>
</feature>
<evidence type="ECO:0000259" key="8">
    <source>
        <dbReference type="SMART" id="SM01267"/>
    </source>
</evidence>
<evidence type="ECO:0000256" key="2">
    <source>
        <dbReference type="ARBA" id="ARBA00009704"/>
    </source>
</evidence>
<dbReference type="InterPro" id="IPR015351">
    <property type="entry name" value="RBP-J/Cbf11/Cbf12_DNA-bd"/>
</dbReference>
<evidence type="ECO:0000256" key="6">
    <source>
        <dbReference type="ARBA" id="ARBA00023242"/>
    </source>
</evidence>
<keyword evidence="3" id="KW-0805">Transcription regulation</keyword>
<dbReference type="InterPro" id="IPR014756">
    <property type="entry name" value="Ig_E-set"/>
</dbReference>
<protein>
    <recommendedName>
        <fullName evidence="12">Recombining binding protein suppressor of hairless</fullName>
    </recommendedName>
</protein>
<evidence type="ECO:0008006" key="12">
    <source>
        <dbReference type="Google" id="ProtNLM"/>
    </source>
</evidence>
<name>A0AA85K733_TRIRE</name>
<feature type="compositionally biased region" description="Low complexity" evidence="7">
    <location>
        <begin position="1765"/>
        <end position="1789"/>
    </location>
</feature>
<evidence type="ECO:0000313" key="11">
    <source>
        <dbReference type="WBParaSite" id="TREG1_82090.1"/>
    </source>
</evidence>
<dbReference type="InterPro" id="IPR015350">
    <property type="entry name" value="Beta-trefoil_DNA-bd_dom"/>
</dbReference>
<dbReference type="InterPro" id="IPR040159">
    <property type="entry name" value="CLS_fam"/>
</dbReference>
<dbReference type="GO" id="GO:0000978">
    <property type="term" value="F:RNA polymerase II cis-regulatory region sequence-specific DNA binding"/>
    <property type="evidence" value="ECO:0007669"/>
    <property type="project" value="InterPro"/>
</dbReference>
<feature type="region of interest" description="Disordered" evidence="7">
    <location>
        <begin position="1144"/>
        <end position="1183"/>
    </location>
</feature>
<dbReference type="Pfam" id="PF09270">
    <property type="entry name" value="BTD"/>
    <property type="match status" value="1"/>
</dbReference>
<dbReference type="InterPro" id="IPR038007">
    <property type="entry name" value="RBP-Jkappa_IPT"/>
</dbReference>
<feature type="region of interest" description="Disordered" evidence="7">
    <location>
        <begin position="718"/>
        <end position="743"/>
    </location>
</feature>
<dbReference type="Proteomes" id="UP000050795">
    <property type="component" value="Unassembled WGS sequence"/>
</dbReference>
<organism evidence="10 11">
    <name type="scientific">Trichobilharzia regenti</name>
    <name type="common">Nasal bird schistosome</name>
    <dbReference type="NCBI Taxonomy" id="157069"/>
    <lineage>
        <taxon>Eukaryota</taxon>
        <taxon>Metazoa</taxon>
        <taxon>Spiralia</taxon>
        <taxon>Lophotrochozoa</taxon>
        <taxon>Platyhelminthes</taxon>
        <taxon>Trematoda</taxon>
        <taxon>Digenea</taxon>
        <taxon>Strigeidida</taxon>
        <taxon>Schistosomatoidea</taxon>
        <taxon>Schistosomatidae</taxon>
        <taxon>Trichobilharzia</taxon>
    </lineage>
</organism>
<feature type="compositionally biased region" description="Basic and acidic residues" evidence="7">
    <location>
        <begin position="7"/>
        <end position="19"/>
    </location>
</feature>
<feature type="compositionally biased region" description="Low complexity" evidence="7">
    <location>
        <begin position="619"/>
        <end position="644"/>
    </location>
</feature>
<dbReference type="GO" id="GO:0001228">
    <property type="term" value="F:DNA-binding transcription activator activity, RNA polymerase II-specific"/>
    <property type="evidence" value="ECO:0007669"/>
    <property type="project" value="InterPro"/>
</dbReference>
<reference evidence="10" key="1">
    <citation type="submission" date="2022-06" db="EMBL/GenBank/DDBJ databases">
        <authorList>
            <person name="Berger JAMES D."/>
            <person name="Berger JAMES D."/>
        </authorList>
    </citation>
    <scope>NUCLEOTIDE SEQUENCE [LARGE SCALE GENOMIC DNA]</scope>
</reference>